<name>X1FN88_9ZZZZ</name>
<comment type="caution">
    <text evidence="1">The sequence shown here is derived from an EMBL/GenBank/DDBJ whole genome shotgun (WGS) entry which is preliminary data.</text>
</comment>
<sequence>MKVTDTKENLMKCICMNCPTHTQEMKSKMQGLFCARGNSDLQFERKGCICGECPISSENRLSGGYFCDMGAAE</sequence>
<reference evidence="1" key="1">
    <citation type="journal article" date="2014" name="Front. Microbiol.">
        <title>High frequency of phylogenetically diverse reductive dehalogenase-homologous genes in deep subseafloor sedimentary metagenomes.</title>
        <authorList>
            <person name="Kawai M."/>
            <person name="Futagami T."/>
            <person name="Toyoda A."/>
            <person name="Takaki Y."/>
            <person name="Nishi S."/>
            <person name="Hori S."/>
            <person name="Arai W."/>
            <person name="Tsubouchi T."/>
            <person name="Morono Y."/>
            <person name="Uchiyama I."/>
            <person name="Ito T."/>
            <person name="Fujiyama A."/>
            <person name="Inagaki F."/>
            <person name="Takami H."/>
        </authorList>
    </citation>
    <scope>NUCLEOTIDE SEQUENCE</scope>
    <source>
        <strain evidence="1">Expedition CK06-06</strain>
    </source>
</reference>
<dbReference type="Pfam" id="PF10967">
    <property type="entry name" value="DUF2769"/>
    <property type="match status" value="1"/>
</dbReference>
<protein>
    <recommendedName>
        <fullName evidence="2">DUF2769 domain-containing protein</fullName>
    </recommendedName>
</protein>
<organism evidence="1">
    <name type="scientific">marine sediment metagenome</name>
    <dbReference type="NCBI Taxonomy" id="412755"/>
    <lineage>
        <taxon>unclassified sequences</taxon>
        <taxon>metagenomes</taxon>
        <taxon>ecological metagenomes</taxon>
    </lineage>
</organism>
<proteinExistence type="predicted"/>
<dbReference type="InterPro" id="IPR020075">
    <property type="entry name" value="Uncharacterised_AF2234"/>
</dbReference>
<gene>
    <name evidence="1" type="ORF">S03H2_01824</name>
</gene>
<evidence type="ECO:0000313" key="1">
    <source>
        <dbReference type="EMBL" id="GAH22243.1"/>
    </source>
</evidence>
<dbReference type="AlphaFoldDB" id="X1FN88"/>
<dbReference type="EMBL" id="BARU01000564">
    <property type="protein sequence ID" value="GAH22243.1"/>
    <property type="molecule type" value="Genomic_DNA"/>
</dbReference>
<evidence type="ECO:0008006" key="2">
    <source>
        <dbReference type="Google" id="ProtNLM"/>
    </source>
</evidence>
<accession>X1FN88</accession>